<accession>A0AAD9QYN4</accession>
<evidence type="ECO:0000313" key="2">
    <source>
        <dbReference type="EMBL" id="KAK2569772.1"/>
    </source>
</evidence>
<comment type="caution">
    <text evidence="2">The sequence shown here is derived from an EMBL/GenBank/DDBJ whole genome shotgun (WGS) entry which is preliminary data.</text>
</comment>
<proteinExistence type="predicted"/>
<evidence type="ECO:0000256" key="1">
    <source>
        <dbReference type="SAM" id="Phobius"/>
    </source>
</evidence>
<keyword evidence="1" id="KW-0812">Transmembrane</keyword>
<feature type="transmembrane region" description="Helical" evidence="1">
    <location>
        <begin position="49"/>
        <end position="73"/>
    </location>
</feature>
<sequence length="120" mass="13963">MSEFSGGTCNMDLRHPVKICRPQIKSFHVCRRGPLNTTIQRQNRLAVSVAYIVAIYMMCNIPVLIIATAYLYLIRDSCFLQFVDQPDWLLLEKPNDWPSNVWPFCQRCLFERAFTQGGFK</sequence>
<keyword evidence="1" id="KW-1133">Transmembrane helix</keyword>
<protein>
    <submittedName>
        <fullName evidence="2">Uncharacterized protein</fullName>
    </submittedName>
</protein>
<name>A0AAD9QYN4_ACRCE</name>
<dbReference type="Proteomes" id="UP001249851">
    <property type="component" value="Unassembled WGS sequence"/>
</dbReference>
<reference evidence="2" key="2">
    <citation type="journal article" date="2023" name="Science">
        <title>Genomic signatures of disease resistance in endangered staghorn corals.</title>
        <authorList>
            <person name="Vollmer S.V."/>
            <person name="Selwyn J.D."/>
            <person name="Despard B.A."/>
            <person name="Roesel C.L."/>
        </authorList>
    </citation>
    <scope>NUCLEOTIDE SEQUENCE</scope>
    <source>
        <strain evidence="2">K2</strain>
    </source>
</reference>
<organism evidence="2 3">
    <name type="scientific">Acropora cervicornis</name>
    <name type="common">Staghorn coral</name>
    <dbReference type="NCBI Taxonomy" id="6130"/>
    <lineage>
        <taxon>Eukaryota</taxon>
        <taxon>Metazoa</taxon>
        <taxon>Cnidaria</taxon>
        <taxon>Anthozoa</taxon>
        <taxon>Hexacorallia</taxon>
        <taxon>Scleractinia</taxon>
        <taxon>Astrocoeniina</taxon>
        <taxon>Acroporidae</taxon>
        <taxon>Acropora</taxon>
    </lineage>
</organism>
<reference evidence="2" key="1">
    <citation type="journal article" date="2023" name="G3 (Bethesda)">
        <title>Whole genome assembly and annotation of the endangered Caribbean coral Acropora cervicornis.</title>
        <authorList>
            <person name="Selwyn J.D."/>
            <person name="Vollmer S.V."/>
        </authorList>
    </citation>
    <scope>NUCLEOTIDE SEQUENCE</scope>
    <source>
        <strain evidence="2">K2</strain>
    </source>
</reference>
<keyword evidence="3" id="KW-1185">Reference proteome</keyword>
<dbReference type="EMBL" id="JARQWQ010000009">
    <property type="protein sequence ID" value="KAK2569772.1"/>
    <property type="molecule type" value="Genomic_DNA"/>
</dbReference>
<keyword evidence="1" id="KW-0472">Membrane</keyword>
<gene>
    <name evidence="2" type="ORF">P5673_005612</name>
</gene>
<dbReference type="AlphaFoldDB" id="A0AAD9QYN4"/>
<evidence type="ECO:0000313" key="3">
    <source>
        <dbReference type="Proteomes" id="UP001249851"/>
    </source>
</evidence>